<gene>
    <name evidence="6" type="ORF">GCM10025881_35720</name>
</gene>
<dbReference type="Proteomes" id="UP001157034">
    <property type="component" value="Unassembled WGS sequence"/>
</dbReference>
<protein>
    <submittedName>
        <fullName evidence="6">TetR family transcriptional regulator</fullName>
    </submittedName>
</protein>
<comment type="caution">
    <text evidence="6">The sequence shown here is derived from an EMBL/GenBank/DDBJ whole genome shotgun (WGS) entry which is preliminary data.</text>
</comment>
<dbReference type="RefSeq" id="WP_284255268.1">
    <property type="nucleotide sequence ID" value="NZ_BAAAQO010000004.1"/>
</dbReference>
<evidence type="ECO:0000313" key="6">
    <source>
        <dbReference type="EMBL" id="GMA96748.1"/>
    </source>
</evidence>
<dbReference type="InterPro" id="IPR009057">
    <property type="entry name" value="Homeodomain-like_sf"/>
</dbReference>
<dbReference type="Gene3D" id="1.10.357.10">
    <property type="entry name" value="Tetracycline Repressor, domain 2"/>
    <property type="match status" value="1"/>
</dbReference>
<name>A0ABQ6K7X4_9MICO</name>
<feature type="DNA-binding region" description="H-T-H motif" evidence="4">
    <location>
        <begin position="41"/>
        <end position="60"/>
    </location>
</feature>
<sequence>MTIATIEIPVPAALPPLAPAKQRILDTADRLFYDEGIRTVGVDRLIADAHVTKATFYKHFGSKERLVVAYIEHRHRDIAERIADFARDAGPTETLRALRDAIVATIHEPGFRGDPFANAAAEFSDHLHPVRRAIEEHRDWYLQVLEDLLRRMGVPLAGDVADDLMLARDGAMSGSYVGDPVAVTASLRRQFARVLPDDH</sequence>
<accession>A0ABQ6K7X4</accession>
<dbReference type="PRINTS" id="PR00455">
    <property type="entry name" value="HTHTETR"/>
</dbReference>
<proteinExistence type="predicted"/>
<dbReference type="SUPFAM" id="SSF46689">
    <property type="entry name" value="Homeodomain-like"/>
    <property type="match status" value="1"/>
</dbReference>
<keyword evidence="2 4" id="KW-0238">DNA-binding</keyword>
<dbReference type="InterPro" id="IPR001647">
    <property type="entry name" value="HTH_TetR"/>
</dbReference>
<evidence type="ECO:0000256" key="2">
    <source>
        <dbReference type="ARBA" id="ARBA00023125"/>
    </source>
</evidence>
<dbReference type="Pfam" id="PF00440">
    <property type="entry name" value="TetR_N"/>
    <property type="match status" value="1"/>
</dbReference>
<dbReference type="InterPro" id="IPR036271">
    <property type="entry name" value="Tet_transcr_reg_TetR-rel_C_sf"/>
</dbReference>
<organism evidence="6 7">
    <name type="scientific">Pseudolysinimonas kribbensis</name>
    <dbReference type="NCBI Taxonomy" id="433641"/>
    <lineage>
        <taxon>Bacteria</taxon>
        <taxon>Bacillati</taxon>
        <taxon>Actinomycetota</taxon>
        <taxon>Actinomycetes</taxon>
        <taxon>Micrococcales</taxon>
        <taxon>Microbacteriaceae</taxon>
        <taxon>Pseudolysinimonas</taxon>
    </lineage>
</organism>
<dbReference type="EMBL" id="BSVB01000001">
    <property type="protein sequence ID" value="GMA96748.1"/>
    <property type="molecule type" value="Genomic_DNA"/>
</dbReference>
<keyword evidence="7" id="KW-1185">Reference proteome</keyword>
<evidence type="ECO:0000256" key="4">
    <source>
        <dbReference type="PROSITE-ProRule" id="PRU00335"/>
    </source>
</evidence>
<feature type="domain" description="HTH tetR-type" evidence="5">
    <location>
        <begin position="18"/>
        <end position="78"/>
    </location>
</feature>
<evidence type="ECO:0000256" key="3">
    <source>
        <dbReference type="ARBA" id="ARBA00023163"/>
    </source>
</evidence>
<dbReference type="PROSITE" id="PS50977">
    <property type="entry name" value="HTH_TETR_2"/>
    <property type="match status" value="1"/>
</dbReference>
<evidence type="ECO:0000256" key="1">
    <source>
        <dbReference type="ARBA" id="ARBA00023015"/>
    </source>
</evidence>
<keyword evidence="1" id="KW-0805">Transcription regulation</keyword>
<dbReference type="SUPFAM" id="SSF48498">
    <property type="entry name" value="Tetracyclin repressor-like, C-terminal domain"/>
    <property type="match status" value="1"/>
</dbReference>
<evidence type="ECO:0000259" key="5">
    <source>
        <dbReference type="PROSITE" id="PS50977"/>
    </source>
</evidence>
<keyword evidence="3" id="KW-0804">Transcription</keyword>
<dbReference type="PANTHER" id="PTHR47506:SF1">
    <property type="entry name" value="HTH-TYPE TRANSCRIPTIONAL REGULATOR YJDC"/>
    <property type="match status" value="1"/>
</dbReference>
<evidence type="ECO:0000313" key="7">
    <source>
        <dbReference type="Proteomes" id="UP001157034"/>
    </source>
</evidence>
<dbReference type="PANTHER" id="PTHR47506">
    <property type="entry name" value="TRANSCRIPTIONAL REGULATORY PROTEIN"/>
    <property type="match status" value="1"/>
</dbReference>
<reference evidence="7" key="1">
    <citation type="journal article" date="2019" name="Int. J. Syst. Evol. Microbiol.">
        <title>The Global Catalogue of Microorganisms (GCM) 10K type strain sequencing project: providing services to taxonomists for standard genome sequencing and annotation.</title>
        <authorList>
            <consortium name="The Broad Institute Genomics Platform"/>
            <consortium name="The Broad Institute Genome Sequencing Center for Infectious Disease"/>
            <person name="Wu L."/>
            <person name="Ma J."/>
        </authorList>
    </citation>
    <scope>NUCLEOTIDE SEQUENCE [LARGE SCALE GENOMIC DNA]</scope>
    <source>
        <strain evidence="7">NBRC 108894</strain>
    </source>
</reference>